<dbReference type="AlphaFoldDB" id="A0A5C3QLC0"/>
<evidence type="ECO:0000256" key="6">
    <source>
        <dbReference type="SAM" id="MobiDB-lite"/>
    </source>
</evidence>
<protein>
    <recommendedName>
        <fullName evidence="7">AN1-type domain-containing protein</fullName>
    </recommendedName>
</protein>
<dbReference type="InterPro" id="IPR013087">
    <property type="entry name" value="Znf_C2H2_type"/>
</dbReference>
<feature type="compositionally biased region" description="Basic and acidic residues" evidence="6">
    <location>
        <begin position="221"/>
        <end position="236"/>
    </location>
</feature>
<dbReference type="SMART" id="SM00154">
    <property type="entry name" value="ZnF_AN1"/>
    <property type="match status" value="2"/>
</dbReference>
<keyword evidence="1" id="KW-0479">Metal-binding</keyword>
<evidence type="ECO:0000256" key="3">
    <source>
        <dbReference type="ARBA" id="ARBA00022771"/>
    </source>
</evidence>
<dbReference type="PANTHER" id="PTHR14677">
    <property type="entry name" value="ARSENITE INDUCUBLE RNA ASSOCIATED PROTEIN AIP-1-RELATED"/>
    <property type="match status" value="1"/>
</dbReference>
<evidence type="ECO:0000256" key="4">
    <source>
        <dbReference type="ARBA" id="ARBA00022833"/>
    </source>
</evidence>
<dbReference type="Pfam" id="PF25403">
    <property type="entry name" value="zf-C2H2_ZFAND2"/>
    <property type="match status" value="1"/>
</dbReference>
<evidence type="ECO:0000256" key="2">
    <source>
        <dbReference type="ARBA" id="ARBA00022737"/>
    </source>
</evidence>
<dbReference type="SUPFAM" id="SSF118310">
    <property type="entry name" value="AN1-like Zinc finger"/>
    <property type="match status" value="2"/>
</dbReference>
<dbReference type="EMBL" id="ML178825">
    <property type="protein sequence ID" value="TFL01271.1"/>
    <property type="molecule type" value="Genomic_DNA"/>
</dbReference>
<dbReference type="InterPro" id="IPR035896">
    <property type="entry name" value="AN1-like_Znf"/>
</dbReference>
<proteinExistence type="predicted"/>
<feature type="domain" description="AN1-type" evidence="7">
    <location>
        <begin position="11"/>
        <end position="59"/>
    </location>
</feature>
<feature type="compositionally biased region" description="Basic and acidic residues" evidence="6">
    <location>
        <begin position="264"/>
        <end position="274"/>
    </location>
</feature>
<evidence type="ECO:0000313" key="9">
    <source>
        <dbReference type="Proteomes" id="UP000305067"/>
    </source>
</evidence>
<feature type="region of interest" description="Disordered" evidence="6">
    <location>
        <begin position="142"/>
        <end position="161"/>
    </location>
</feature>
<feature type="compositionally biased region" description="Low complexity" evidence="6">
    <location>
        <begin position="190"/>
        <end position="205"/>
    </location>
</feature>
<dbReference type="PANTHER" id="PTHR14677:SF40">
    <property type="entry name" value="CDC48-ASSOCIATED UBIQUITIN-LIKE_ZINC FINGER PROTEIN 1"/>
    <property type="match status" value="1"/>
</dbReference>
<feature type="compositionally biased region" description="Basic and acidic residues" evidence="6">
    <location>
        <begin position="243"/>
        <end position="255"/>
    </location>
</feature>
<dbReference type="STRING" id="1884261.A0A5C3QLC0"/>
<accession>A0A5C3QLC0</accession>
<keyword evidence="4" id="KW-0862">Zinc</keyword>
<feature type="region of interest" description="Disordered" evidence="6">
    <location>
        <begin position="190"/>
        <end position="274"/>
    </location>
</feature>
<dbReference type="GO" id="GO:0005737">
    <property type="term" value="C:cytoplasm"/>
    <property type="evidence" value="ECO:0007669"/>
    <property type="project" value="TreeGrafter"/>
</dbReference>
<dbReference type="PROSITE" id="PS51039">
    <property type="entry name" value="ZF_AN1"/>
    <property type="match status" value="1"/>
</dbReference>
<keyword evidence="9" id="KW-1185">Reference proteome</keyword>
<keyword evidence="3 5" id="KW-0863">Zinc-finger</keyword>
<dbReference type="GO" id="GO:0008270">
    <property type="term" value="F:zinc ion binding"/>
    <property type="evidence" value="ECO:0007669"/>
    <property type="project" value="UniProtKB-KW"/>
</dbReference>
<organism evidence="8 9">
    <name type="scientific">Pterulicium gracile</name>
    <dbReference type="NCBI Taxonomy" id="1884261"/>
    <lineage>
        <taxon>Eukaryota</taxon>
        <taxon>Fungi</taxon>
        <taxon>Dikarya</taxon>
        <taxon>Basidiomycota</taxon>
        <taxon>Agaricomycotina</taxon>
        <taxon>Agaricomycetes</taxon>
        <taxon>Agaricomycetidae</taxon>
        <taxon>Agaricales</taxon>
        <taxon>Pleurotineae</taxon>
        <taxon>Pterulaceae</taxon>
        <taxon>Pterulicium</taxon>
    </lineage>
</organism>
<evidence type="ECO:0000256" key="5">
    <source>
        <dbReference type="PROSITE-ProRule" id="PRU00449"/>
    </source>
</evidence>
<gene>
    <name evidence="8" type="ORF">BDV98DRAFT_507616</name>
</gene>
<evidence type="ECO:0000259" key="7">
    <source>
        <dbReference type="PROSITE" id="PS51039"/>
    </source>
</evidence>
<dbReference type="Gene3D" id="4.10.1110.10">
    <property type="entry name" value="AN1-like Zinc finger"/>
    <property type="match status" value="2"/>
</dbReference>
<dbReference type="OrthoDB" id="431929at2759"/>
<dbReference type="PROSITE" id="PS00028">
    <property type="entry name" value="ZINC_FINGER_C2H2_1"/>
    <property type="match status" value="1"/>
</dbReference>
<dbReference type="InterPro" id="IPR057357">
    <property type="entry name" value="Znf-C2H2_ZFAND2A/B"/>
</dbReference>
<dbReference type="Proteomes" id="UP000305067">
    <property type="component" value="Unassembled WGS sequence"/>
</dbReference>
<evidence type="ECO:0000256" key="1">
    <source>
        <dbReference type="ARBA" id="ARBA00022723"/>
    </source>
</evidence>
<sequence length="274" mass="29607">MTTTPNDTSLLDIGKKCSHTHCGTIDFLPFKCEHCTQPFCADHFRVDDHKCSHYDASKHNRVAPHCPLCDEPIAIPPGQDPIYRLQDHVDNKCPVMTGKKPGSTSPRCGNKRCNKVLIQPIRCDQCRMQFCPSHRWPSDHTCVNTAPSTPPSKSPGASFTTASEGVKKSAADVGAKATAASAAIKRSMANASANSNAKPASASSPKSPPIDNPFSKTNRRAKAENESRYKAMERRAQKGLLSEQEKVIFAEEQAARGKSSAKGGDGKGKDCVVM</sequence>
<keyword evidence="2" id="KW-0677">Repeat</keyword>
<reference evidence="8 9" key="1">
    <citation type="journal article" date="2019" name="Nat. Ecol. Evol.">
        <title>Megaphylogeny resolves global patterns of mushroom evolution.</title>
        <authorList>
            <person name="Varga T."/>
            <person name="Krizsan K."/>
            <person name="Foldi C."/>
            <person name="Dima B."/>
            <person name="Sanchez-Garcia M."/>
            <person name="Sanchez-Ramirez S."/>
            <person name="Szollosi G.J."/>
            <person name="Szarkandi J.G."/>
            <person name="Papp V."/>
            <person name="Albert L."/>
            <person name="Andreopoulos W."/>
            <person name="Angelini C."/>
            <person name="Antonin V."/>
            <person name="Barry K.W."/>
            <person name="Bougher N.L."/>
            <person name="Buchanan P."/>
            <person name="Buyck B."/>
            <person name="Bense V."/>
            <person name="Catcheside P."/>
            <person name="Chovatia M."/>
            <person name="Cooper J."/>
            <person name="Damon W."/>
            <person name="Desjardin D."/>
            <person name="Finy P."/>
            <person name="Geml J."/>
            <person name="Haridas S."/>
            <person name="Hughes K."/>
            <person name="Justo A."/>
            <person name="Karasinski D."/>
            <person name="Kautmanova I."/>
            <person name="Kiss B."/>
            <person name="Kocsube S."/>
            <person name="Kotiranta H."/>
            <person name="LaButti K.M."/>
            <person name="Lechner B.E."/>
            <person name="Liimatainen K."/>
            <person name="Lipzen A."/>
            <person name="Lukacs Z."/>
            <person name="Mihaltcheva S."/>
            <person name="Morgado L.N."/>
            <person name="Niskanen T."/>
            <person name="Noordeloos M.E."/>
            <person name="Ohm R.A."/>
            <person name="Ortiz-Santana B."/>
            <person name="Ovrebo C."/>
            <person name="Racz N."/>
            <person name="Riley R."/>
            <person name="Savchenko A."/>
            <person name="Shiryaev A."/>
            <person name="Soop K."/>
            <person name="Spirin V."/>
            <person name="Szebenyi C."/>
            <person name="Tomsovsky M."/>
            <person name="Tulloss R.E."/>
            <person name="Uehling J."/>
            <person name="Grigoriev I.V."/>
            <person name="Vagvolgyi C."/>
            <person name="Papp T."/>
            <person name="Martin F.M."/>
            <person name="Miettinen O."/>
            <person name="Hibbett D.S."/>
            <person name="Nagy L.G."/>
        </authorList>
    </citation>
    <scope>NUCLEOTIDE SEQUENCE [LARGE SCALE GENOMIC DNA]</scope>
    <source>
        <strain evidence="8 9">CBS 309.79</strain>
    </source>
</reference>
<name>A0A5C3QLC0_9AGAR</name>
<dbReference type="Pfam" id="PF01428">
    <property type="entry name" value="zf-AN1"/>
    <property type="match status" value="2"/>
</dbReference>
<evidence type="ECO:0000313" key="8">
    <source>
        <dbReference type="EMBL" id="TFL01271.1"/>
    </source>
</evidence>
<dbReference type="InterPro" id="IPR000058">
    <property type="entry name" value="Znf_AN1"/>
</dbReference>